<keyword evidence="2" id="KW-1185">Reference proteome</keyword>
<evidence type="ECO:0000313" key="1">
    <source>
        <dbReference type="EMBL" id="CAF0986900.1"/>
    </source>
</evidence>
<dbReference type="EMBL" id="CAJNOC010003534">
    <property type="protein sequence ID" value="CAF0986900.1"/>
    <property type="molecule type" value="Genomic_DNA"/>
</dbReference>
<organism evidence="1 2">
    <name type="scientific">Brachionus calyciflorus</name>
    <dbReference type="NCBI Taxonomy" id="104777"/>
    <lineage>
        <taxon>Eukaryota</taxon>
        <taxon>Metazoa</taxon>
        <taxon>Spiralia</taxon>
        <taxon>Gnathifera</taxon>
        <taxon>Rotifera</taxon>
        <taxon>Eurotatoria</taxon>
        <taxon>Monogononta</taxon>
        <taxon>Pseudotrocha</taxon>
        <taxon>Ploima</taxon>
        <taxon>Brachionidae</taxon>
        <taxon>Brachionus</taxon>
    </lineage>
</organism>
<proteinExistence type="predicted"/>
<comment type="caution">
    <text evidence="1">The sequence shown here is derived from an EMBL/GenBank/DDBJ whole genome shotgun (WGS) entry which is preliminary data.</text>
</comment>
<dbReference type="PANTHER" id="PTHR12517:SF0">
    <property type="entry name" value="INTERMEMBRANE LIPID TRANSFER PROTEIN VPS13B"/>
    <property type="match status" value="1"/>
</dbReference>
<sequence>SFIQEVKIELLNGEFLSLLINLDSDMCRKKATTKVVLIQAKFFLCNYLNFPLEKLCLNYGKNKDLKIEKINGNSRSWTSYELLESNRDMFNFQELKIGDKNLKINSKELSEGILWSHEEKKFWINLHFNEQLGQITLILSPLYVLCSYLPYDLTLSLNNESKILSSNSCSFYNSGNERLKIDINDSDNVSNVSKLDIVSKSLDWYDQKVEILTHKNLNPNQCDFYKDKKLLIHDPFKYCFVSKNDFVDKIDVNLKANEKPTGLIVEKSDRENIPKFLQSKFLISKSNFWPLSQTLRINIRPECLLLNKSEFNIRVHEEKSECIYEIDSHCGQLCLSDSESGKKLKFCVIMDEYSLQNEEKVNLEKHVVEYESEWIEIKDEPVSPFYRERLTTNIIYMNKCWIDLKLYPKNTDKSRYEYIYLILNSEDRNFMNKNLSEFTSENLSLLNESTYRLLKIEPKFKIKNKLNIDLNLIVSNSYKLLNPSLLRTHVATEKNEVKKLQNIELSYVLNRKNMFLLDHEIDHGIIEGVNFLIFENSDQSKCVVLTTKEKPLKQLNSQNENLLISRQCLTLKIDNSYESVIVTQKLLVNQNGQLVIVVNSDREPLVTIKNELKTDVYVWPRLSTNFIFENYLKNCCQNSLFRNSIMYMHKISSNGGLLKYNYDFLGTDHFPIENLNEQIVFMFADDNFDLSQNLCKIYADKIRVQMKSMNFFYVKKNSKTRVLSLSDDFDSEDSEQNLNFPFDLSLCCERLTLALNNDFTSNFNQIEILRLTVDNLGFGINENLNFEISLSHLQLDNQMYDEEKYDFPVVLIPRDVKKLKNSNINYSCIFSQNFVTTRDDFLNLKFNLFNSNLETLEILLKPFDLYLEDFLITDLIKLGFEYTQLISDPSDLSDPIELDLSLVTYPLLKIKKFNISKIDSLITLQTSVKLYLATYKTPVVFDEFSIRGMPESIQSLPQLINKLTSHYLTSLIFRAGWVIGSLDLIGSPTAFVQQVSNGILDFLLLPYRGVRQNGPSGLVQGFTQGSVSLIRNLSSGTITSMTSFASFISRNMDILSFDPHHLARQESFRHKTSDSIGSGFLQVSSSFLISIMGAIGGLAEQPIQSVHNSDNILKGFSKGLIGLVTKPVGAVAELVNQTGQGLLKITGVSRVPLGELRLNKKPLNKEFSKFNISSTKFIWKLLNGNSNRVNSIIDCVYVSKTQTNLSPCYLVLSDDTLYMMDKNEDMLLRAFYISEIDVKLIKGMVDNDVGLCLTLNSQKVEGFVNEYEKLYENNISRLFEYGNESQKNEVFFVTCSCGVLLKPIRKELDQMSRHVRQESASLPKIHRIQSQMSVKSSNSDLDDNQLKKFFFYIDPRVSDNFISIFNCLKRKASNKGFQY</sequence>
<evidence type="ECO:0008006" key="3">
    <source>
        <dbReference type="Google" id="ProtNLM"/>
    </source>
</evidence>
<protein>
    <recommendedName>
        <fullName evidence="3">Vacuolar protein sorting-associated protein 13 DH-like domain-containing protein</fullName>
    </recommendedName>
</protein>
<dbReference type="Proteomes" id="UP000663879">
    <property type="component" value="Unassembled WGS sequence"/>
</dbReference>
<feature type="non-terminal residue" evidence="1">
    <location>
        <position position="1"/>
    </location>
</feature>
<gene>
    <name evidence="1" type="ORF">OXX778_LOCUS15713</name>
</gene>
<accession>A0A814FZ36</accession>
<dbReference type="PANTHER" id="PTHR12517">
    <property type="entry name" value="VACUOLAR PROTEIN SORTING-ASSOCIATED PROTEIN 13B"/>
    <property type="match status" value="1"/>
</dbReference>
<evidence type="ECO:0000313" key="2">
    <source>
        <dbReference type="Proteomes" id="UP000663879"/>
    </source>
</evidence>
<name>A0A814FZ36_9BILA</name>
<reference evidence="1" key="1">
    <citation type="submission" date="2021-02" db="EMBL/GenBank/DDBJ databases">
        <authorList>
            <person name="Nowell W R."/>
        </authorList>
    </citation>
    <scope>NUCLEOTIDE SEQUENCE</scope>
    <source>
        <strain evidence="1">Ploen Becks lab</strain>
    </source>
</reference>
<dbReference type="OrthoDB" id="445152at2759"/>
<dbReference type="InterPro" id="IPR039782">
    <property type="entry name" value="VPS13B"/>
</dbReference>